<dbReference type="KEGG" id="glz:GLAREA_12540"/>
<dbReference type="Proteomes" id="UP000016922">
    <property type="component" value="Unassembled WGS sequence"/>
</dbReference>
<dbReference type="CDD" id="cd22893">
    <property type="entry name" value="PlcA-like"/>
    <property type="match status" value="1"/>
</dbReference>
<gene>
    <name evidence="1" type="ORF">GLAREA_12540</name>
</gene>
<dbReference type="EMBL" id="KE145362">
    <property type="protein sequence ID" value="EPE31237.1"/>
    <property type="molecule type" value="Genomic_DNA"/>
</dbReference>
<evidence type="ECO:0000313" key="2">
    <source>
        <dbReference type="Proteomes" id="UP000016922"/>
    </source>
</evidence>
<dbReference type="GeneID" id="19471580"/>
<sequence>MNITATPDVDDQDEVIFTKEEAQKFEKYCQSILLSPPSLEELEPVDAVDVVDAETLEDAPIVDFGEEPMEFEAAEHELTAKNLILYQFNGAERPGASEPILTVSRKGTKVDLTFGRIIALAGDHYSNRDSNRTPICGAFYDVDKSSKGKIDRFQSAVTSLVEDQDGYLHAINSLVNHEWDGVVLAEKEYRSVKQVYHNHQCGLPTDEKFFWADVAWSPNVLKSTSIYSWLGWLNADHFGDDAVECYKAGHQLAMEKARAAAKETTKDGKHQKLREAYVYDAFACHFLTDLFSSGHLRSPRKELHCSDYMTMTASTALGFLPHSKGEVPVYDHHARYMHDDDCATGLLVKNKKGDQWICYGDKQLLEPCNLINLAKVQDCVQESVREIYNKAFRGTDDIDVENFIALDLIPQPMVANDELSWKEAWGSYDIHNSAPLWNVNTGEKNGKKTFTCRSNLNDHSDFNRKECSPEAGWNGPVPTANQDCKNIRDSTYRGDDQFTASQDVEELIRAGFVQVQDLDYHQTCVNVWAQAAVGGGTSSGERDTFTIRRRFLNLDGGSPREQVTNLHWLRWYNPTTRNTSLFKLDWMAKGSESDILLSGYTLESLGNQSTEYDPTYHAGEEHQPKAVILFSKKSLLTGLPSEPGRANLTRFLLGNFTANKSTSVVDLATVSFANDGVVSIIVQSIDGNQFGTSILQKWPDNLGFRCWIKTLKTTDQKDNILIISLIRSFKNRCYFKVSRIWVNATSMLEKAEYMFENYWTGSAYDVNVLVGDVLGRGKQDIIVSADGDQQIHGSISVFSFSDDMTSLQAKGRHQCDGADTEIVNPCFTALIPSAKRDRNQLDVLTVRLQRKDKKNYVCFHTHTSKPQAAEKDPWSQCHTSKFEDTLSANKNYFHIKWLRCSTATSFNAVMEVFSYYGILGVRVFAPLNKTNVDWVQVGFLPYLGQTSIGAGLGCYRDWGYGFMPWGEAKEFEDINEWSSWRNIGAYGMSEKDTELTNVRGFEVGKRRY</sequence>
<proteinExistence type="predicted"/>
<name>S3CY50_GLAL2</name>
<dbReference type="eggNOG" id="ENOG502S3D3">
    <property type="taxonomic scope" value="Eukaryota"/>
</dbReference>
<dbReference type="OMA" id="DASKECY"/>
<dbReference type="OrthoDB" id="5344235at2759"/>
<dbReference type="HOGENOM" id="CLU_301097_0_0_1"/>
<dbReference type="RefSeq" id="XP_008081512.1">
    <property type="nucleotide sequence ID" value="XM_008083321.1"/>
</dbReference>
<organism evidence="1 2">
    <name type="scientific">Glarea lozoyensis (strain ATCC 20868 / MF5171)</name>
    <dbReference type="NCBI Taxonomy" id="1116229"/>
    <lineage>
        <taxon>Eukaryota</taxon>
        <taxon>Fungi</taxon>
        <taxon>Dikarya</taxon>
        <taxon>Ascomycota</taxon>
        <taxon>Pezizomycotina</taxon>
        <taxon>Leotiomycetes</taxon>
        <taxon>Helotiales</taxon>
        <taxon>Helotiaceae</taxon>
        <taxon>Glarea</taxon>
    </lineage>
</organism>
<reference evidence="1 2" key="1">
    <citation type="journal article" date="2013" name="BMC Genomics">
        <title>Genomics-driven discovery of the pneumocandin biosynthetic gene cluster in the fungus Glarea lozoyensis.</title>
        <authorList>
            <person name="Chen L."/>
            <person name="Yue Q."/>
            <person name="Zhang X."/>
            <person name="Xiang M."/>
            <person name="Wang C."/>
            <person name="Li S."/>
            <person name="Che Y."/>
            <person name="Ortiz-Lopez F.J."/>
            <person name="Bills G.F."/>
            <person name="Liu X."/>
            <person name="An Z."/>
        </authorList>
    </citation>
    <scope>NUCLEOTIDE SEQUENCE [LARGE SCALE GENOMIC DNA]</scope>
    <source>
        <strain evidence="2">ATCC 20868 / MF5171</strain>
    </source>
</reference>
<dbReference type="AlphaFoldDB" id="S3CY50"/>
<accession>S3CY50</accession>
<evidence type="ECO:0008006" key="3">
    <source>
        <dbReference type="Google" id="ProtNLM"/>
    </source>
</evidence>
<protein>
    <recommendedName>
        <fullName evidence="3">Phospholipase C</fullName>
    </recommendedName>
</protein>
<evidence type="ECO:0000313" key="1">
    <source>
        <dbReference type="EMBL" id="EPE31237.1"/>
    </source>
</evidence>
<dbReference type="InterPro" id="IPR049756">
    <property type="entry name" value="PlcA-like_dom"/>
</dbReference>
<keyword evidence="2" id="KW-1185">Reference proteome</keyword>